<proteinExistence type="predicted"/>
<comment type="caution">
    <text evidence="1">The sequence shown here is derived from an EMBL/GenBank/DDBJ whole genome shotgun (WGS) entry which is preliminary data.</text>
</comment>
<gene>
    <name evidence="1" type="ORF">GCM10023335_44350</name>
</gene>
<accession>A0ABP9J1N5</accession>
<dbReference type="EMBL" id="BAABKB010000016">
    <property type="protein sequence ID" value="GAA5017603.1"/>
    <property type="molecule type" value="Genomic_DNA"/>
</dbReference>
<keyword evidence="2" id="KW-1185">Reference proteome</keyword>
<evidence type="ECO:0008006" key="3">
    <source>
        <dbReference type="Google" id="ProtNLM"/>
    </source>
</evidence>
<dbReference type="Proteomes" id="UP001501759">
    <property type="component" value="Unassembled WGS sequence"/>
</dbReference>
<evidence type="ECO:0000313" key="2">
    <source>
        <dbReference type="Proteomes" id="UP001501759"/>
    </source>
</evidence>
<organism evidence="1 2">
    <name type="scientific">Streptomyces siamensis</name>
    <dbReference type="NCBI Taxonomy" id="1274986"/>
    <lineage>
        <taxon>Bacteria</taxon>
        <taxon>Bacillati</taxon>
        <taxon>Actinomycetota</taxon>
        <taxon>Actinomycetes</taxon>
        <taxon>Kitasatosporales</taxon>
        <taxon>Streptomycetaceae</taxon>
        <taxon>Streptomyces</taxon>
    </lineage>
</organism>
<protein>
    <recommendedName>
        <fullName evidence="3">Lipoprotein</fullName>
    </recommendedName>
</protein>
<name>A0ABP9J1N5_9ACTN</name>
<reference evidence="2" key="1">
    <citation type="journal article" date="2019" name="Int. J. Syst. Evol. Microbiol.">
        <title>The Global Catalogue of Microorganisms (GCM) 10K type strain sequencing project: providing services to taxonomists for standard genome sequencing and annotation.</title>
        <authorList>
            <consortium name="The Broad Institute Genomics Platform"/>
            <consortium name="The Broad Institute Genome Sequencing Center for Infectious Disease"/>
            <person name="Wu L."/>
            <person name="Ma J."/>
        </authorList>
    </citation>
    <scope>NUCLEOTIDE SEQUENCE [LARGE SCALE GENOMIC DNA]</scope>
    <source>
        <strain evidence="2">JCM 18409</strain>
    </source>
</reference>
<evidence type="ECO:0000313" key="1">
    <source>
        <dbReference type="EMBL" id="GAA5017603.1"/>
    </source>
</evidence>
<sequence>MLQGLGSLAEDTSANQVTYLDAEKVRELSKGDEKRFASVGQPGSSLLNAYEPGPWGQHLKVTQIDTAVDTKNAGHWEGSFDAAAITTSLKSNGYKQSEDDESWTRPGRTGVSFQVSKDEISYSSQGDTPMSAVNPKDGASLADKNEYQRAAECLGDAYRADFNPLTPTRPVRLSALGQQASAAAKNTEVLCLVVKDEATANRAATELRSVITAKSPKFDGTKVTVEKGDRPLVRAVVPDTAAQRPGRLMISDVDLWMAITDL</sequence>